<proteinExistence type="predicted"/>
<organism evidence="1">
    <name type="scientific">Arion vulgaris</name>
    <dbReference type="NCBI Taxonomy" id="1028688"/>
    <lineage>
        <taxon>Eukaryota</taxon>
        <taxon>Metazoa</taxon>
        <taxon>Spiralia</taxon>
        <taxon>Lophotrochozoa</taxon>
        <taxon>Mollusca</taxon>
        <taxon>Gastropoda</taxon>
        <taxon>Heterobranchia</taxon>
        <taxon>Euthyneura</taxon>
        <taxon>Panpulmonata</taxon>
        <taxon>Eupulmonata</taxon>
        <taxon>Stylommatophora</taxon>
        <taxon>Helicina</taxon>
        <taxon>Arionoidea</taxon>
        <taxon>Arionidae</taxon>
        <taxon>Arion</taxon>
    </lineage>
</organism>
<gene>
    <name evidence="1" type="primary">ORF88206</name>
</gene>
<dbReference type="AlphaFoldDB" id="A0A0B6ZYN1"/>
<sequence>TEPQQITPSVSAMSNLNFVAQQNRSGLSSGELDQLSEDQNNVEAGESSIFPSFDADNLFDFFSISCLPSLILLDSLQSIENRMNQSSQHQDDEARNLVSAAISNDLHMEPQENVENESVMLQNQENLVSVILNDRHEKPQ</sequence>
<name>A0A0B6ZYN1_9EUPU</name>
<dbReference type="EMBL" id="HACG01026909">
    <property type="protein sequence ID" value="CEK73774.1"/>
    <property type="molecule type" value="Transcribed_RNA"/>
</dbReference>
<feature type="non-terminal residue" evidence="1">
    <location>
        <position position="1"/>
    </location>
</feature>
<accession>A0A0B6ZYN1</accession>
<evidence type="ECO:0000313" key="1">
    <source>
        <dbReference type="EMBL" id="CEK73774.1"/>
    </source>
</evidence>
<protein>
    <submittedName>
        <fullName evidence="1">Uncharacterized protein</fullName>
    </submittedName>
</protein>
<feature type="non-terminal residue" evidence="1">
    <location>
        <position position="140"/>
    </location>
</feature>
<reference evidence="1" key="1">
    <citation type="submission" date="2014-12" db="EMBL/GenBank/DDBJ databases">
        <title>Insight into the proteome of Arion vulgaris.</title>
        <authorList>
            <person name="Aradska J."/>
            <person name="Bulat T."/>
            <person name="Smidak R."/>
            <person name="Sarate P."/>
            <person name="Gangsoo J."/>
            <person name="Sialana F."/>
            <person name="Bilban M."/>
            <person name="Lubec G."/>
        </authorList>
    </citation>
    <scope>NUCLEOTIDE SEQUENCE</scope>
    <source>
        <tissue evidence="1">Skin</tissue>
    </source>
</reference>